<dbReference type="InterPro" id="IPR023631">
    <property type="entry name" value="Amidase_dom"/>
</dbReference>
<dbReference type="InterPro" id="IPR004412">
    <property type="entry name" value="GatA"/>
</dbReference>
<dbReference type="PROSITE" id="PS00571">
    <property type="entry name" value="AMIDASES"/>
    <property type="match status" value="1"/>
</dbReference>
<dbReference type="NCBIfam" id="TIGR00132">
    <property type="entry name" value="gatA"/>
    <property type="match status" value="1"/>
</dbReference>
<dbReference type="EMBL" id="JAJEKE010000002">
    <property type="protein sequence ID" value="MCQ1528749.1"/>
    <property type="molecule type" value="Genomic_DNA"/>
</dbReference>
<dbReference type="SUPFAM" id="SSF75304">
    <property type="entry name" value="Amidase signature (AS) enzymes"/>
    <property type="match status" value="1"/>
</dbReference>
<evidence type="ECO:0000259" key="9">
    <source>
        <dbReference type="Pfam" id="PF01425"/>
    </source>
</evidence>
<dbReference type="InterPro" id="IPR020556">
    <property type="entry name" value="Amidase_CS"/>
</dbReference>
<keyword evidence="3 8" id="KW-0547">Nucleotide-binding</keyword>
<evidence type="ECO:0000256" key="4">
    <source>
        <dbReference type="ARBA" id="ARBA00022840"/>
    </source>
</evidence>
<evidence type="ECO:0000256" key="3">
    <source>
        <dbReference type="ARBA" id="ARBA00022741"/>
    </source>
</evidence>
<sequence>MDLHNLTLHEIRDMIRSGEVSAKDVLQSVYGRIDAVDDKVDAYIALTRDKAYEAAEAIDKRLAGGEALGDVAGIPMALKDNISTNGIKTTCASKMLENYTPAFDAHVYEKLKEAGAILIGKTNLDEFAMGSSTENSAFKTTKNPWNLDRVSGGSSGGSAAAVAAGEAFFALGSDTGGSIRQPASLCGIVGFKPTYGAVSRYGLVAFGSSFDQIGPFTKDVEDCAIVLNHLYGYDKNDSTSLAVEHGDFKEALNKEIKGMKIGLPKEYFGEGIAPEVKKLVMDGVKVMESLGAHVEETSLPYSEYALPVYYIASSAEASSNLARFDGVRYGYRAKDYEDLNDLYIKSRSEAFGDEVKLRIMLGTYTLSSGYYDAYYNKALKARRLIKQDFEKAFEKYDILISPTSPTTAFKIGERSDDQLAMYMSDICTVPVNIAGIPAISIPCGFSGGLPVGMQIMGKALGEASIIKAAHAFQRNTDFLGKRPTL</sequence>
<feature type="active site" description="Charge relay system" evidence="8">
    <location>
        <position position="154"/>
    </location>
</feature>
<dbReference type="Pfam" id="PF01425">
    <property type="entry name" value="Amidase"/>
    <property type="match status" value="1"/>
</dbReference>
<feature type="active site" description="Charge relay system" evidence="8">
    <location>
        <position position="79"/>
    </location>
</feature>
<comment type="subunit">
    <text evidence="8">Heterotrimer of A, B and C subunits.</text>
</comment>
<evidence type="ECO:0000256" key="5">
    <source>
        <dbReference type="ARBA" id="ARBA00022917"/>
    </source>
</evidence>
<dbReference type="Proteomes" id="UP001651880">
    <property type="component" value="Unassembled WGS sequence"/>
</dbReference>
<evidence type="ECO:0000256" key="2">
    <source>
        <dbReference type="ARBA" id="ARBA00022598"/>
    </source>
</evidence>
<dbReference type="PANTHER" id="PTHR11895">
    <property type="entry name" value="TRANSAMIDASE"/>
    <property type="match status" value="1"/>
</dbReference>
<dbReference type="InterPro" id="IPR036928">
    <property type="entry name" value="AS_sf"/>
</dbReference>
<evidence type="ECO:0000313" key="11">
    <source>
        <dbReference type="Proteomes" id="UP001651880"/>
    </source>
</evidence>
<feature type="domain" description="Amidase" evidence="9">
    <location>
        <begin position="24"/>
        <end position="465"/>
    </location>
</feature>
<keyword evidence="11" id="KW-1185">Reference proteome</keyword>
<evidence type="ECO:0000256" key="7">
    <source>
        <dbReference type="ARBA" id="ARBA00047407"/>
    </source>
</evidence>
<proteinExistence type="inferred from homology"/>
<evidence type="ECO:0000256" key="8">
    <source>
        <dbReference type="HAMAP-Rule" id="MF_00120"/>
    </source>
</evidence>
<dbReference type="EC" id="6.3.5.7" evidence="8"/>
<comment type="similarity">
    <text evidence="1 8">Belongs to the amidase family. GatA subfamily.</text>
</comment>
<name>A0ABT1NBW5_9FIRM</name>
<protein>
    <recommendedName>
        <fullName evidence="8">Glutamyl-tRNA(Gln) amidotransferase subunit A</fullName>
        <shortName evidence="8">Glu-ADT subunit A</shortName>
        <ecNumber evidence="8">6.3.5.7</ecNumber>
    </recommendedName>
</protein>
<dbReference type="InterPro" id="IPR000120">
    <property type="entry name" value="Amidase"/>
</dbReference>
<comment type="caution">
    <text evidence="10">The sequence shown here is derived from an EMBL/GenBank/DDBJ whole genome shotgun (WGS) entry which is preliminary data.</text>
</comment>
<keyword evidence="2 8" id="KW-0436">Ligase</keyword>
<evidence type="ECO:0000256" key="1">
    <source>
        <dbReference type="ARBA" id="ARBA00008069"/>
    </source>
</evidence>
<dbReference type="RefSeq" id="WP_255226267.1">
    <property type="nucleotide sequence ID" value="NZ_JAJEKE010000002.1"/>
</dbReference>
<evidence type="ECO:0000256" key="6">
    <source>
        <dbReference type="ARBA" id="ARBA00025295"/>
    </source>
</evidence>
<reference evidence="10 11" key="1">
    <citation type="submission" date="2021-10" db="EMBL/GenBank/DDBJ databases">
        <title>Lutispora strain m25 sp. nov., a thermophilic, non-spore-forming bacterium isolated from a lab-scale methanogenic bioreactor digesting anaerobic sludge.</title>
        <authorList>
            <person name="El Houari A."/>
            <person name="Mcdonald J."/>
        </authorList>
    </citation>
    <scope>NUCLEOTIDE SEQUENCE [LARGE SCALE GENOMIC DNA]</scope>
    <source>
        <strain evidence="11">m25</strain>
    </source>
</reference>
<dbReference type="Gene3D" id="3.90.1300.10">
    <property type="entry name" value="Amidase signature (AS) domain"/>
    <property type="match status" value="1"/>
</dbReference>
<organism evidence="10 11">
    <name type="scientific">Lutispora saccharofermentans</name>
    <dbReference type="NCBI Taxonomy" id="3024236"/>
    <lineage>
        <taxon>Bacteria</taxon>
        <taxon>Bacillati</taxon>
        <taxon>Bacillota</taxon>
        <taxon>Clostridia</taxon>
        <taxon>Lutisporales</taxon>
        <taxon>Lutisporaceae</taxon>
        <taxon>Lutispora</taxon>
    </lineage>
</organism>
<keyword evidence="4 8" id="KW-0067">ATP-binding</keyword>
<feature type="active site" description="Acyl-ester intermediate" evidence="8">
    <location>
        <position position="178"/>
    </location>
</feature>
<accession>A0ABT1NBW5</accession>
<comment type="catalytic activity">
    <reaction evidence="7 8">
        <text>L-glutamyl-tRNA(Gln) + L-glutamine + ATP + H2O = L-glutaminyl-tRNA(Gln) + L-glutamate + ADP + phosphate + H(+)</text>
        <dbReference type="Rhea" id="RHEA:17521"/>
        <dbReference type="Rhea" id="RHEA-COMP:9681"/>
        <dbReference type="Rhea" id="RHEA-COMP:9684"/>
        <dbReference type="ChEBI" id="CHEBI:15377"/>
        <dbReference type="ChEBI" id="CHEBI:15378"/>
        <dbReference type="ChEBI" id="CHEBI:29985"/>
        <dbReference type="ChEBI" id="CHEBI:30616"/>
        <dbReference type="ChEBI" id="CHEBI:43474"/>
        <dbReference type="ChEBI" id="CHEBI:58359"/>
        <dbReference type="ChEBI" id="CHEBI:78520"/>
        <dbReference type="ChEBI" id="CHEBI:78521"/>
        <dbReference type="ChEBI" id="CHEBI:456216"/>
        <dbReference type="EC" id="6.3.5.7"/>
    </reaction>
</comment>
<dbReference type="PANTHER" id="PTHR11895:SF151">
    <property type="entry name" value="GLUTAMYL-TRNA(GLN) AMIDOTRANSFERASE SUBUNIT A"/>
    <property type="match status" value="1"/>
</dbReference>
<dbReference type="HAMAP" id="MF_00120">
    <property type="entry name" value="GatA"/>
    <property type="match status" value="1"/>
</dbReference>
<evidence type="ECO:0000313" key="10">
    <source>
        <dbReference type="EMBL" id="MCQ1528749.1"/>
    </source>
</evidence>
<comment type="function">
    <text evidence="6 8">Allows the formation of correctly charged Gln-tRNA(Gln) through the transamidation of misacylated Glu-tRNA(Gln) in organisms which lack glutaminyl-tRNA synthetase. The reaction takes place in the presence of glutamine and ATP through an activated gamma-phospho-Glu-tRNA(Gln).</text>
</comment>
<keyword evidence="5 8" id="KW-0648">Protein biosynthesis</keyword>
<gene>
    <name evidence="8 10" type="primary">gatA</name>
    <name evidence="10" type="ORF">LJD61_04210</name>
</gene>